<feature type="non-terminal residue" evidence="2">
    <location>
        <position position="1"/>
    </location>
</feature>
<reference evidence="2" key="1">
    <citation type="submission" date="2023-10" db="EMBL/GenBank/DDBJ databases">
        <title>Genome assembly of Pristionchus species.</title>
        <authorList>
            <person name="Yoshida K."/>
            <person name="Sommer R.J."/>
        </authorList>
    </citation>
    <scope>NUCLEOTIDE SEQUENCE</scope>
    <source>
        <strain evidence="2">RS5133</strain>
    </source>
</reference>
<dbReference type="InterPro" id="IPR001810">
    <property type="entry name" value="F-box_dom"/>
</dbReference>
<comment type="caution">
    <text evidence="2">The sequence shown here is derived from an EMBL/GenBank/DDBJ whole genome shotgun (WGS) entry which is preliminary data.</text>
</comment>
<accession>A0AAV5USJ1</accession>
<name>A0AAV5USJ1_9BILA</name>
<proteinExistence type="predicted"/>
<dbReference type="Pfam" id="PF00646">
    <property type="entry name" value="F-box"/>
    <property type="match status" value="1"/>
</dbReference>
<evidence type="ECO:0000259" key="1">
    <source>
        <dbReference type="PROSITE" id="PS50181"/>
    </source>
</evidence>
<feature type="non-terminal residue" evidence="2">
    <location>
        <position position="86"/>
    </location>
</feature>
<evidence type="ECO:0000313" key="2">
    <source>
        <dbReference type="EMBL" id="GMT09220.1"/>
    </source>
</evidence>
<dbReference type="AlphaFoldDB" id="A0AAV5USJ1"/>
<gene>
    <name evidence="2" type="ORF">PFISCL1PPCAC_517</name>
</gene>
<sequence>DLPLEMLDGIVSYTDIKSKLALRRVCYTTKSVVDAAARHPTKKVHVDIHICGALSSDCEIYALRLSIETPILLLPLMSFFRSWKDD</sequence>
<evidence type="ECO:0000313" key="3">
    <source>
        <dbReference type="Proteomes" id="UP001432322"/>
    </source>
</evidence>
<dbReference type="PROSITE" id="PS50181">
    <property type="entry name" value="FBOX"/>
    <property type="match status" value="1"/>
</dbReference>
<dbReference type="Proteomes" id="UP001432322">
    <property type="component" value="Unassembled WGS sequence"/>
</dbReference>
<keyword evidence="3" id="KW-1185">Reference proteome</keyword>
<feature type="domain" description="F-box" evidence="1">
    <location>
        <begin position="1"/>
        <end position="44"/>
    </location>
</feature>
<organism evidence="2 3">
    <name type="scientific">Pristionchus fissidentatus</name>
    <dbReference type="NCBI Taxonomy" id="1538716"/>
    <lineage>
        <taxon>Eukaryota</taxon>
        <taxon>Metazoa</taxon>
        <taxon>Ecdysozoa</taxon>
        <taxon>Nematoda</taxon>
        <taxon>Chromadorea</taxon>
        <taxon>Rhabditida</taxon>
        <taxon>Rhabditina</taxon>
        <taxon>Diplogasteromorpha</taxon>
        <taxon>Diplogasteroidea</taxon>
        <taxon>Neodiplogasteridae</taxon>
        <taxon>Pristionchus</taxon>
    </lineage>
</organism>
<dbReference type="EMBL" id="BTSY01000001">
    <property type="protein sequence ID" value="GMT09220.1"/>
    <property type="molecule type" value="Genomic_DNA"/>
</dbReference>
<protein>
    <recommendedName>
        <fullName evidence="1">F-box domain-containing protein</fullName>
    </recommendedName>
</protein>